<dbReference type="AlphaFoldDB" id="A0A4S8HEU1"/>
<dbReference type="OrthoDB" id="658746at2"/>
<dbReference type="PROSITE" id="PS51257">
    <property type="entry name" value="PROKAR_LIPOPROTEIN"/>
    <property type="match status" value="1"/>
</dbReference>
<name>A0A4S8HEU1_9BACT</name>
<protein>
    <submittedName>
        <fullName evidence="1">Uncharacterized protein</fullName>
    </submittedName>
</protein>
<organism evidence="1 2">
    <name type="scientific">Niastella caeni</name>
    <dbReference type="NCBI Taxonomy" id="2569763"/>
    <lineage>
        <taxon>Bacteria</taxon>
        <taxon>Pseudomonadati</taxon>
        <taxon>Bacteroidota</taxon>
        <taxon>Chitinophagia</taxon>
        <taxon>Chitinophagales</taxon>
        <taxon>Chitinophagaceae</taxon>
        <taxon>Niastella</taxon>
    </lineage>
</organism>
<evidence type="ECO:0000313" key="2">
    <source>
        <dbReference type="Proteomes" id="UP000306918"/>
    </source>
</evidence>
<accession>A0A4S8HEU1</accession>
<proteinExistence type="predicted"/>
<dbReference type="EMBL" id="STFF01000014">
    <property type="protein sequence ID" value="THU31142.1"/>
    <property type="molecule type" value="Genomic_DNA"/>
</dbReference>
<gene>
    <name evidence="1" type="ORF">FAM09_29100</name>
</gene>
<sequence>MQKLVLYSALSLILFVACSKDKFQDAPSVTIKSITPTQVPLQSSMVMELEFTDKQGDVDSIFLIKSRLNSVQVPVLNNFYLPFKLPDFPEKTKGDIKITLTYNEYLVTAQKARNQPGAPNDREPDTLNFKIVLKDKSGNVGDTVITDNIVVERFN</sequence>
<reference evidence="1 2" key="1">
    <citation type="submission" date="2019-04" db="EMBL/GenBank/DDBJ databases">
        <title>Niastella caeni sp. nov., isolated from activated sludge.</title>
        <authorList>
            <person name="Sheng M."/>
        </authorList>
    </citation>
    <scope>NUCLEOTIDE SEQUENCE [LARGE SCALE GENOMIC DNA]</scope>
    <source>
        <strain evidence="1 2">HX-2-15</strain>
    </source>
</reference>
<evidence type="ECO:0000313" key="1">
    <source>
        <dbReference type="EMBL" id="THU31142.1"/>
    </source>
</evidence>
<dbReference type="RefSeq" id="WP_136580688.1">
    <property type="nucleotide sequence ID" value="NZ_STFF01000014.1"/>
</dbReference>
<keyword evidence="2" id="KW-1185">Reference proteome</keyword>
<comment type="caution">
    <text evidence="1">The sequence shown here is derived from an EMBL/GenBank/DDBJ whole genome shotgun (WGS) entry which is preliminary data.</text>
</comment>
<dbReference type="Proteomes" id="UP000306918">
    <property type="component" value="Unassembled WGS sequence"/>
</dbReference>